<sequence length="81" mass="8890">MGPGSDPSLSLPQSIPLEPRVRKRNPWTQTPPDPEVSLPGSRKSGPREAAEGYCERGKRGPSQFLLYKMLCLCIASILALR</sequence>
<evidence type="ECO:0000313" key="2">
    <source>
        <dbReference type="EMBL" id="KAH0629196.1"/>
    </source>
</evidence>
<gene>
    <name evidence="2" type="ORF">JD844_011084</name>
</gene>
<dbReference type="EMBL" id="JAIPUX010000439">
    <property type="protein sequence ID" value="KAH0629196.1"/>
    <property type="molecule type" value="Genomic_DNA"/>
</dbReference>
<feature type="region of interest" description="Disordered" evidence="1">
    <location>
        <begin position="1"/>
        <end position="57"/>
    </location>
</feature>
<evidence type="ECO:0000256" key="1">
    <source>
        <dbReference type="SAM" id="MobiDB-lite"/>
    </source>
</evidence>
<feature type="compositionally biased region" description="Basic and acidic residues" evidence="1">
    <location>
        <begin position="45"/>
        <end position="57"/>
    </location>
</feature>
<dbReference type="Proteomes" id="UP000826234">
    <property type="component" value="Unassembled WGS sequence"/>
</dbReference>
<comment type="caution">
    <text evidence="2">The sequence shown here is derived from an EMBL/GenBank/DDBJ whole genome shotgun (WGS) entry which is preliminary data.</text>
</comment>
<protein>
    <submittedName>
        <fullName evidence="2">Uncharacterized protein</fullName>
    </submittedName>
</protein>
<organism evidence="2 3">
    <name type="scientific">Phrynosoma platyrhinos</name>
    <name type="common">Desert horned lizard</name>
    <dbReference type="NCBI Taxonomy" id="52577"/>
    <lineage>
        <taxon>Eukaryota</taxon>
        <taxon>Metazoa</taxon>
        <taxon>Chordata</taxon>
        <taxon>Craniata</taxon>
        <taxon>Vertebrata</taxon>
        <taxon>Euteleostomi</taxon>
        <taxon>Lepidosauria</taxon>
        <taxon>Squamata</taxon>
        <taxon>Bifurcata</taxon>
        <taxon>Unidentata</taxon>
        <taxon>Episquamata</taxon>
        <taxon>Toxicofera</taxon>
        <taxon>Iguania</taxon>
        <taxon>Phrynosomatidae</taxon>
        <taxon>Phrynosomatinae</taxon>
        <taxon>Phrynosoma</taxon>
    </lineage>
</organism>
<evidence type="ECO:0000313" key="3">
    <source>
        <dbReference type="Proteomes" id="UP000826234"/>
    </source>
</evidence>
<proteinExistence type="predicted"/>
<name>A0ABQ7TIN4_PHRPL</name>
<accession>A0ABQ7TIN4</accession>
<reference evidence="2 3" key="1">
    <citation type="journal article" date="2022" name="Gigascience">
        <title>A chromosome-level genome assembly and annotation of the desert horned lizard, Phrynosoma platyrhinos, provides insight into chromosomal rearrangements among reptiles.</title>
        <authorList>
            <person name="Koochekian N."/>
            <person name="Ascanio A."/>
            <person name="Farleigh K."/>
            <person name="Card D.C."/>
            <person name="Schield D.R."/>
            <person name="Castoe T.A."/>
            <person name="Jezkova T."/>
        </authorList>
    </citation>
    <scope>NUCLEOTIDE SEQUENCE [LARGE SCALE GENOMIC DNA]</scope>
    <source>
        <strain evidence="2">NK-2021</strain>
    </source>
</reference>
<keyword evidence="3" id="KW-1185">Reference proteome</keyword>